<comment type="caution">
    <text evidence="2">The sequence shown here is derived from an EMBL/GenBank/DDBJ whole genome shotgun (WGS) entry which is preliminary data.</text>
</comment>
<keyword evidence="3" id="KW-1185">Reference proteome</keyword>
<dbReference type="EMBL" id="MU001517">
    <property type="protein sequence ID" value="KAF2437266.1"/>
    <property type="molecule type" value="Genomic_DNA"/>
</dbReference>
<feature type="compositionally biased region" description="Basic residues" evidence="1">
    <location>
        <begin position="90"/>
        <end position="102"/>
    </location>
</feature>
<protein>
    <submittedName>
        <fullName evidence="2">Uncharacterized protein</fullName>
    </submittedName>
</protein>
<feature type="region of interest" description="Disordered" evidence="1">
    <location>
        <begin position="87"/>
        <end position="117"/>
    </location>
</feature>
<dbReference type="Proteomes" id="UP000799764">
    <property type="component" value="Unassembled WGS sequence"/>
</dbReference>
<reference evidence="2" key="1">
    <citation type="journal article" date="2020" name="Stud. Mycol.">
        <title>101 Dothideomycetes genomes: a test case for predicting lifestyles and emergence of pathogens.</title>
        <authorList>
            <person name="Haridas S."/>
            <person name="Albert R."/>
            <person name="Binder M."/>
            <person name="Bloem J."/>
            <person name="Labutti K."/>
            <person name="Salamov A."/>
            <person name="Andreopoulos B."/>
            <person name="Baker S."/>
            <person name="Barry K."/>
            <person name="Bills G."/>
            <person name="Bluhm B."/>
            <person name="Cannon C."/>
            <person name="Castanera R."/>
            <person name="Culley D."/>
            <person name="Daum C."/>
            <person name="Ezra D."/>
            <person name="Gonzalez J."/>
            <person name="Henrissat B."/>
            <person name="Kuo A."/>
            <person name="Liang C."/>
            <person name="Lipzen A."/>
            <person name="Lutzoni F."/>
            <person name="Magnuson J."/>
            <person name="Mondo S."/>
            <person name="Nolan M."/>
            <person name="Ohm R."/>
            <person name="Pangilinan J."/>
            <person name="Park H.-J."/>
            <person name="Ramirez L."/>
            <person name="Alfaro M."/>
            <person name="Sun H."/>
            <person name="Tritt A."/>
            <person name="Yoshinaga Y."/>
            <person name="Zwiers L.-H."/>
            <person name="Turgeon B."/>
            <person name="Goodwin S."/>
            <person name="Spatafora J."/>
            <person name="Crous P."/>
            <person name="Grigoriev I."/>
        </authorList>
    </citation>
    <scope>NUCLEOTIDE SEQUENCE</scope>
    <source>
        <strain evidence="2">CBS 690.94</strain>
    </source>
</reference>
<dbReference type="AlphaFoldDB" id="A0A9P4P4G7"/>
<sequence length="436" mass="50681">MEPDISLWLLADDPWNTDSLISWEDSNDFDPDDDWWGGCSCCAMLTRSFYVADQQADDLFAADFDNESYMNAAGRTTMHPYRDLRSASYARKRSSKKAKSRPRTQSVGGRKWEHAQCRRENKRKKRDTLRYEIYENQRRDRVCWCSPGKQKNLDIVVWDVNLEEEFDQELVAEWSHYEKFHKNAGEFESPEPYKETDEAFSVWAQRRIAEMRAVKESRMQTQVAPRQQPMVYKTNHYRPMRIGVDIFSYNIYCGSPLTTTQPTNAYDAYGHTLLRAALTPSRWARKRTRFDPKISLFPRIYNYSWFGEYTWRWHRNASGCWQIGYGECDGCAIPFPCSNTGGYLSNFDKCYCEEFEGEVAPEEQQRCSLVEWVGAEGRRLIRADEARAQANGHTRDCDNDFAGDSDSEWSFVDEYCGVRSCSSVASSIELSDGTCP</sequence>
<accession>A0A9P4P4G7</accession>
<name>A0A9P4P4G7_9PLEO</name>
<evidence type="ECO:0000313" key="3">
    <source>
        <dbReference type="Proteomes" id="UP000799764"/>
    </source>
</evidence>
<organism evidence="2 3">
    <name type="scientific">Karstenula rhodostoma CBS 690.94</name>
    <dbReference type="NCBI Taxonomy" id="1392251"/>
    <lineage>
        <taxon>Eukaryota</taxon>
        <taxon>Fungi</taxon>
        <taxon>Dikarya</taxon>
        <taxon>Ascomycota</taxon>
        <taxon>Pezizomycotina</taxon>
        <taxon>Dothideomycetes</taxon>
        <taxon>Pleosporomycetidae</taxon>
        <taxon>Pleosporales</taxon>
        <taxon>Massarineae</taxon>
        <taxon>Didymosphaeriaceae</taxon>
        <taxon>Karstenula</taxon>
    </lineage>
</organism>
<evidence type="ECO:0000256" key="1">
    <source>
        <dbReference type="SAM" id="MobiDB-lite"/>
    </source>
</evidence>
<dbReference type="OrthoDB" id="5423564at2759"/>
<proteinExistence type="predicted"/>
<gene>
    <name evidence="2" type="ORF">P171DRAFT_437872</name>
</gene>
<evidence type="ECO:0000313" key="2">
    <source>
        <dbReference type="EMBL" id="KAF2437266.1"/>
    </source>
</evidence>